<gene>
    <name evidence="5" type="ORF">FXF49_00280</name>
</gene>
<evidence type="ECO:0000256" key="2">
    <source>
        <dbReference type="ARBA" id="ARBA00022803"/>
    </source>
</evidence>
<dbReference type="Pfam" id="PF13432">
    <property type="entry name" value="TPR_16"/>
    <property type="match status" value="1"/>
</dbReference>
<feature type="region of interest" description="Disordered" evidence="4">
    <location>
        <begin position="537"/>
        <end position="557"/>
    </location>
</feature>
<feature type="region of interest" description="Disordered" evidence="4">
    <location>
        <begin position="437"/>
        <end position="519"/>
    </location>
</feature>
<dbReference type="SMART" id="SM00028">
    <property type="entry name" value="TPR"/>
    <property type="match status" value="5"/>
</dbReference>
<keyword evidence="2 3" id="KW-0802">TPR repeat</keyword>
<evidence type="ECO:0000256" key="1">
    <source>
        <dbReference type="ARBA" id="ARBA00022737"/>
    </source>
</evidence>
<dbReference type="Pfam" id="PF13181">
    <property type="entry name" value="TPR_8"/>
    <property type="match status" value="2"/>
</dbReference>
<reference evidence="5 6" key="1">
    <citation type="submission" date="2019-08" db="EMBL/GenBank/DDBJ databases">
        <title>Genomic characterization of a novel candidate phylum (ARYD3) from a high temperature, high salinity tertiary oil reservoir in north central Oklahoma, USA.</title>
        <authorList>
            <person name="Youssef N.H."/>
            <person name="Yadav A."/>
            <person name="Elshahed M.S."/>
        </authorList>
    </citation>
    <scope>NUCLEOTIDE SEQUENCE [LARGE SCALE GENOMIC DNA]</scope>
    <source>
        <strain evidence="5">ARYD1</strain>
    </source>
</reference>
<dbReference type="PANTHER" id="PTHR45586">
    <property type="entry name" value="TPR REPEAT-CONTAINING PROTEIN PA4667"/>
    <property type="match status" value="1"/>
</dbReference>
<dbReference type="Proteomes" id="UP000323337">
    <property type="component" value="Unassembled WGS sequence"/>
</dbReference>
<dbReference type="RefSeq" id="WP_303699910.1">
    <property type="nucleotide sequence ID" value="NZ_VSIV01000005.1"/>
</dbReference>
<evidence type="ECO:0000256" key="3">
    <source>
        <dbReference type="PROSITE-ProRule" id="PRU00339"/>
    </source>
</evidence>
<keyword evidence="1" id="KW-0677">Repeat</keyword>
<organism evidence="5 6">
    <name type="scientific">Flexistipes sinusarabici</name>
    <dbReference type="NCBI Taxonomy" id="2352"/>
    <lineage>
        <taxon>Bacteria</taxon>
        <taxon>Pseudomonadati</taxon>
        <taxon>Deferribacterota</taxon>
        <taxon>Deferribacteres</taxon>
        <taxon>Deferribacterales</taxon>
        <taxon>Flexistipitaceae</taxon>
        <taxon>Flexistipes</taxon>
    </lineage>
</organism>
<dbReference type="PANTHER" id="PTHR45586:SF1">
    <property type="entry name" value="LIPOPOLYSACCHARIDE ASSEMBLY PROTEIN B"/>
    <property type="match status" value="1"/>
</dbReference>
<dbReference type="InterPro" id="IPR011990">
    <property type="entry name" value="TPR-like_helical_dom_sf"/>
</dbReference>
<accession>A0A5D0MY39</accession>
<feature type="compositionally biased region" description="Basic and acidic residues" evidence="4">
    <location>
        <begin position="471"/>
        <end position="481"/>
    </location>
</feature>
<feature type="region of interest" description="Disordered" evidence="4">
    <location>
        <begin position="758"/>
        <end position="778"/>
    </location>
</feature>
<protein>
    <submittedName>
        <fullName evidence="5">Tetratricopeptide repeat protein</fullName>
    </submittedName>
</protein>
<dbReference type="SUPFAM" id="SSF48452">
    <property type="entry name" value="TPR-like"/>
    <property type="match status" value="2"/>
</dbReference>
<feature type="compositionally biased region" description="Polar residues" evidence="4">
    <location>
        <begin position="537"/>
        <end position="556"/>
    </location>
</feature>
<proteinExistence type="predicted"/>
<dbReference type="PROSITE" id="PS50005">
    <property type="entry name" value="TPR"/>
    <property type="match status" value="1"/>
</dbReference>
<evidence type="ECO:0000256" key="4">
    <source>
        <dbReference type="SAM" id="MobiDB-lite"/>
    </source>
</evidence>
<dbReference type="Gene3D" id="1.25.40.10">
    <property type="entry name" value="Tetratricopeptide repeat domain"/>
    <property type="match status" value="3"/>
</dbReference>
<feature type="compositionally biased region" description="Low complexity" evidence="4">
    <location>
        <begin position="761"/>
        <end position="770"/>
    </location>
</feature>
<evidence type="ECO:0000313" key="5">
    <source>
        <dbReference type="EMBL" id="TYB36988.1"/>
    </source>
</evidence>
<feature type="repeat" description="TPR" evidence="3">
    <location>
        <begin position="116"/>
        <end position="149"/>
    </location>
</feature>
<sequence length="791" mass="91658">MKLFGKQKADTLSQAKVLYTKGHFKKALSACKNLLNKNPNDFEAHNLLGDIHYKMGNKSKAVEVYRNLAEKLEEDKFTERAIAVTRKIIRFFPDQLDLYRKISKLYSKKGLLAEHVNVLYELSNIYEERGEKDKAVDILKEIAEFNRSNAENYFNIISKFNKYGKQQEVNRFIYHAFELADKYNKEQLIGKLVETAIKNDCDLTNCIKFIIPYYKETKEHKELFSKYGKNYLHEDFDESFFNDFIELLDYGDDPEFFEEIKDKYNHIAIYNFLLQYMIYHRNYEEVLKLLEEIADLPKYNFDNSVMDIVGKNYNSLDQTEILDAMAIISEKCEDRDTTINIYKHLKDIHAQSGDSEKADNLEQFISDLEKTGFDQKVDFDADEQEDVTQFDDISDFGDLLEQTAFEDMEEKSENLLDSIDVDLQEDMGNEDIFGLELNNAKSEESEEKESDEDDSDLDIEFDLNDLVDTGKISDEEAEKRPGNVSDESFDDISGLEHNEQNDSDEQMTKTEGSEGKAESLDELEDLDLNEMNEGNIFSETPVQQNSEDSTVESTSEGKGAKIENIKQLIDKNDFDNAHSALDELLQNYPDDDEVKNLATELILFSEEGEGEEITEEKAEDINSLTSEFKDVAKSIRESINKMIDPGDCETHYNMAMAYMEMELYDDAVTELKKSATSNKRYESLYLMAECYKLLKNYDQSINIHKLIVVDYSDKERMLNSLYEIAHIYEISGNASLALNYYKKVYFLDENFRDVKERIDNPDSLSSPPSSVTEIDNSDNNDLKEKKKILYL</sequence>
<evidence type="ECO:0000313" key="6">
    <source>
        <dbReference type="Proteomes" id="UP000323337"/>
    </source>
</evidence>
<dbReference type="InterPro" id="IPR019734">
    <property type="entry name" value="TPR_rpt"/>
</dbReference>
<dbReference type="EMBL" id="VSIV01000005">
    <property type="protein sequence ID" value="TYB36988.1"/>
    <property type="molecule type" value="Genomic_DNA"/>
</dbReference>
<feature type="compositionally biased region" description="Acidic residues" evidence="4">
    <location>
        <begin position="444"/>
        <end position="465"/>
    </location>
</feature>
<name>A0A5D0MY39_FLESI</name>
<feature type="compositionally biased region" description="Basic and acidic residues" evidence="4">
    <location>
        <begin position="494"/>
        <end position="519"/>
    </location>
</feature>
<comment type="caution">
    <text evidence="5">The sequence shown here is derived from an EMBL/GenBank/DDBJ whole genome shotgun (WGS) entry which is preliminary data.</text>
</comment>
<dbReference type="InterPro" id="IPR051012">
    <property type="entry name" value="CellSynth/LPSAsmb/PSIAsmb"/>
</dbReference>
<dbReference type="AlphaFoldDB" id="A0A5D0MY39"/>